<dbReference type="Gene3D" id="3.90.1150.200">
    <property type="match status" value="1"/>
</dbReference>
<dbReference type="SUPFAM" id="SSF159888">
    <property type="entry name" value="YdhG-like"/>
    <property type="match status" value="1"/>
</dbReference>
<dbReference type="EMBL" id="VSSQ01013903">
    <property type="protein sequence ID" value="MPM52526.1"/>
    <property type="molecule type" value="Genomic_DNA"/>
</dbReference>
<comment type="caution">
    <text evidence="2">The sequence shown here is derived from an EMBL/GenBank/DDBJ whole genome shotgun (WGS) entry which is preliminary data.</text>
</comment>
<dbReference type="AlphaFoldDB" id="A0A645AHW5"/>
<dbReference type="InterPro" id="IPR014922">
    <property type="entry name" value="YdhG-like"/>
</dbReference>
<feature type="domain" description="YdhG-like" evidence="1">
    <location>
        <begin position="39"/>
        <end position="126"/>
    </location>
</feature>
<dbReference type="Pfam" id="PF08818">
    <property type="entry name" value="DUF1801"/>
    <property type="match status" value="1"/>
</dbReference>
<sequence>MWQCPKCKREFKNNNQDHFCEESPKTVEAYILTQPEEVRPLLQKVRETIRSVLPGAEEKISWSMPTFRKKQNIIHFAAFKNHMGLYPGSEAIEQFAEQLKPYKTSKGAIQFQYKEPVPFELIAEIATWCYITGNHH</sequence>
<evidence type="ECO:0000259" key="1">
    <source>
        <dbReference type="Pfam" id="PF08818"/>
    </source>
</evidence>
<accession>A0A645AHW5</accession>
<gene>
    <name evidence="2" type="ORF">SDC9_99286</name>
</gene>
<proteinExistence type="predicted"/>
<name>A0A645AHW5_9ZZZZ</name>
<organism evidence="2">
    <name type="scientific">bioreactor metagenome</name>
    <dbReference type="NCBI Taxonomy" id="1076179"/>
    <lineage>
        <taxon>unclassified sequences</taxon>
        <taxon>metagenomes</taxon>
        <taxon>ecological metagenomes</taxon>
    </lineage>
</organism>
<reference evidence="2" key="1">
    <citation type="submission" date="2019-08" db="EMBL/GenBank/DDBJ databases">
        <authorList>
            <person name="Kucharzyk K."/>
            <person name="Murdoch R.W."/>
            <person name="Higgins S."/>
            <person name="Loffler F."/>
        </authorList>
    </citation>
    <scope>NUCLEOTIDE SEQUENCE</scope>
</reference>
<evidence type="ECO:0000313" key="2">
    <source>
        <dbReference type="EMBL" id="MPM52526.1"/>
    </source>
</evidence>
<protein>
    <recommendedName>
        <fullName evidence="1">YdhG-like domain-containing protein</fullName>
    </recommendedName>
</protein>